<evidence type="ECO:0000256" key="5">
    <source>
        <dbReference type="ARBA" id="ARBA00022723"/>
    </source>
</evidence>
<organism evidence="14">
    <name type="scientific">Staphylothermus marinus</name>
    <dbReference type="NCBI Taxonomy" id="2280"/>
    <lineage>
        <taxon>Archaea</taxon>
        <taxon>Thermoproteota</taxon>
        <taxon>Thermoprotei</taxon>
        <taxon>Desulfurococcales</taxon>
        <taxon>Desulfurococcaceae</taxon>
        <taxon>Staphylothermus</taxon>
    </lineage>
</organism>
<keyword evidence="4 11" id="KW-0812">Transmembrane</keyword>
<dbReference type="GO" id="GO:0006508">
    <property type="term" value="P:proteolysis"/>
    <property type="evidence" value="ECO:0007669"/>
    <property type="project" value="UniProtKB-KW"/>
</dbReference>
<feature type="transmembrane region" description="Helical" evidence="11">
    <location>
        <begin position="192"/>
        <end position="211"/>
    </location>
</feature>
<dbReference type="CDD" id="cd07338">
    <property type="entry name" value="M48B_HtpX_like"/>
    <property type="match status" value="1"/>
</dbReference>
<evidence type="ECO:0000313" key="13">
    <source>
        <dbReference type="EMBL" id="HGQ59692.1"/>
    </source>
</evidence>
<evidence type="ECO:0000256" key="9">
    <source>
        <dbReference type="ARBA" id="ARBA00023049"/>
    </source>
</evidence>
<comment type="cofactor">
    <cofactor evidence="11">
        <name>Zn(2+)</name>
        <dbReference type="ChEBI" id="CHEBI:29105"/>
    </cofactor>
    <text evidence="11">Binds 1 zinc ion per subunit.</text>
</comment>
<dbReference type="Gene3D" id="3.30.2010.10">
    <property type="entry name" value="Metalloproteases ('zincins'), catalytic domain"/>
    <property type="match status" value="1"/>
</dbReference>
<proteinExistence type="inferred from homology"/>
<dbReference type="EMBL" id="DTBE01000080">
    <property type="protein sequence ID" value="HGQ59692.1"/>
    <property type="molecule type" value="Genomic_DNA"/>
</dbReference>
<feature type="domain" description="Peptidase M48" evidence="12">
    <location>
        <begin position="114"/>
        <end position="372"/>
    </location>
</feature>
<dbReference type="GO" id="GO:0005886">
    <property type="term" value="C:plasma membrane"/>
    <property type="evidence" value="ECO:0007669"/>
    <property type="project" value="UniProtKB-SubCell"/>
</dbReference>
<evidence type="ECO:0000256" key="1">
    <source>
        <dbReference type="ARBA" id="ARBA00009779"/>
    </source>
</evidence>
<dbReference type="EC" id="3.4.24.-" evidence="11"/>
<keyword evidence="5 11" id="KW-0479">Metal-binding</keyword>
<reference evidence="14" key="1">
    <citation type="journal article" date="2020" name="mSystems">
        <title>Genome- and Community-Level Interaction Insights into Carbon Utilization and Element Cycling Functions of Hydrothermarchaeota in Hydrothermal Sediment.</title>
        <authorList>
            <person name="Zhou Z."/>
            <person name="Liu Y."/>
            <person name="Xu W."/>
            <person name="Pan J."/>
            <person name="Luo Z.H."/>
            <person name="Li M."/>
        </authorList>
    </citation>
    <scope>NUCLEOTIDE SEQUENCE [LARGE SCALE GENOMIC DNA]</scope>
    <source>
        <strain evidence="13">SpSt-638</strain>
        <strain evidence="14">SpSt-648</strain>
    </source>
</reference>
<evidence type="ECO:0000256" key="3">
    <source>
        <dbReference type="ARBA" id="ARBA00022670"/>
    </source>
</evidence>
<dbReference type="GO" id="GO:0008270">
    <property type="term" value="F:zinc ion binding"/>
    <property type="evidence" value="ECO:0007669"/>
    <property type="project" value="UniProtKB-UniRule"/>
</dbReference>
<accession>A0A7C4NLS3</accession>
<protein>
    <recommendedName>
        <fullName evidence="11">Protease HtpX homolog</fullName>
        <ecNumber evidence="11">3.4.24.-</ecNumber>
    </recommendedName>
</protein>
<keyword evidence="9 11" id="KW-0482">Metalloprotease</keyword>
<name>A0A7C4NLS3_STAMA</name>
<dbReference type="InterPro" id="IPR001915">
    <property type="entry name" value="Peptidase_M48"/>
</dbReference>
<feature type="active site" evidence="11">
    <location>
        <position position="181"/>
    </location>
</feature>
<evidence type="ECO:0000256" key="4">
    <source>
        <dbReference type="ARBA" id="ARBA00022692"/>
    </source>
</evidence>
<keyword evidence="8 11" id="KW-1133">Transmembrane helix</keyword>
<dbReference type="InterPro" id="IPR022919">
    <property type="entry name" value="Pept_M48_protease_HtpX"/>
</dbReference>
<dbReference type="GO" id="GO:0004222">
    <property type="term" value="F:metalloendopeptidase activity"/>
    <property type="evidence" value="ECO:0007669"/>
    <property type="project" value="UniProtKB-UniRule"/>
</dbReference>
<keyword evidence="3 11" id="KW-0645">Protease</keyword>
<dbReference type="EMBL" id="DTBP01000020">
    <property type="protein sequence ID" value="HGQ74045.1"/>
    <property type="molecule type" value="Genomic_DNA"/>
</dbReference>
<feature type="binding site" evidence="11">
    <location>
        <position position="184"/>
    </location>
    <ligand>
        <name>Zn(2+)</name>
        <dbReference type="ChEBI" id="CHEBI:29105"/>
        <note>catalytic</note>
    </ligand>
</feature>
<dbReference type="PANTHER" id="PTHR43221">
    <property type="entry name" value="PROTEASE HTPX"/>
    <property type="match status" value="1"/>
</dbReference>
<feature type="binding site" evidence="11">
    <location>
        <position position="260"/>
    </location>
    <ligand>
        <name>Zn(2+)</name>
        <dbReference type="ChEBI" id="CHEBI:29105"/>
        <note>catalytic</note>
    </ligand>
</feature>
<evidence type="ECO:0000256" key="10">
    <source>
        <dbReference type="ARBA" id="ARBA00023136"/>
    </source>
</evidence>
<comment type="similarity">
    <text evidence="1 11">Belongs to the peptidase M48B family.</text>
</comment>
<keyword evidence="2 11" id="KW-1003">Cell membrane</keyword>
<evidence type="ECO:0000256" key="7">
    <source>
        <dbReference type="ARBA" id="ARBA00022833"/>
    </source>
</evidence>
<keyword evidence="10 11" id="KW-0472">Membrane</keyword>
<sequence>MWILFWDPFSFMTLMIVYMISFIVVIIISMLIAPKVAEKLSGRFSLNASMAIAMISIILGGLAGVGIITYVLMDVIGATPIPYLIFGIIIFYIIFNGIVYLLSPAMINLMYGAKRDPELQKIVDQVASRSGFSKSPKAVVVRGPPNAFAYGNFLTGRYVAVSTSMLRLVDRNELEAVIGHELGHHKHRDGSIMLFIGMIPSILYFTGLLLIRLGLISGFTSRRDGERRNGGLIFILIGILAVVMSILLNILVLAFSRLREYYADLHGARVSGARYMQRSLAKLYLYYNRFEDAREMVSNSRIKALFIYALTQAVANPLYDPYGIRRSEDSYIDWRDIDSYIERIKKIEEPVSKEIMSTHPPIPKRLRFLDKIEARVHGPPI</sequence>
<gene>
    <name evidence="11" type="primary">htpX</name>
    <name evidence="13" type="ORF">ENU09_03145</name>
    <name evidence="14" type="ORF">ENU20_03090</name>
</gene>
<evidence type="ECO:0000256" key="11">
    <source>
        <dbReference type="HAMAP-Rule" id="MF_00188"/>
    </source>
</evidence>
<comment type="caution">
    <text evidence="14">The sequence shown here is derived from an EMBL/GenBank/DDBJ whole genome shotgun (WGS) entry which is preliminary data.</text>
</comment>
<feature type="transmembrane region" description="Helical" evidence="11">
    <location>
        <begin position="12"/>
        <end position="32"/>
    </location>
</feature>
<keyword evidence="6 11" id="KW-0378">Hydrolase</keyword>
<feature type="transmembrane region" description="Helical" evidence="11">
    <location>
        <begin position="231"/>
        <end position="255"/>
    </location>
</feature>
<dbReference type="HAMAP" id="MF_00188">
    <property type="entry name" value="Pept_M48_protease_HtpX"/>
    <property type="match status" value="1"/>
</dbReference>
<feature type="transmembrane region" description="Helical" evidence="11">
    <location>
        <begin position="83"/>
        <end position="102"/>
    </location>
</feature>
<dbReference type="PANTHER" id="PTHR43221:SF2">
    <property type="entry name" value="PROTEASE HTPX HOMOLOG"/>
    <property type="match status" value="1"/>
</dbReference>
<evidence type="ECO:0000256" key="2">
    <source>
        <dbReference type="ARBA" id="ARBA00022475"/>
    </source>
</evidence>
<feature type="transmembrane region" description="Helical" evidence="11">
    <location>
        <begin position="44"/>
        <end position="71"/>
    </location>
</feature>
<dbReference type="AlphaFoldDB" id="A0A7C4NLS3"/>
<evidence type="ECO:0000256" key="6">
    <source>
        <dbReference type="ARBA" id="ARBA00022801"/>
    </source>
</evidence>
<evidence type="ECO:0000313" key="14">
    <source>
        <dbReference type="EMBL" id="HGQ74045.1"/>
    </source>
</evidence>
<dbReference type="InterPro" id="IPR050083">
    <property type="entry name" value="HtpX_protease"/>
</dbReference>
<dbReference type="Pfam" id="PF01435">
    <property type="entry name" value="Peptidase_M48"/>
    <property type="match status" value="1"/>
</dbReference>
<evidence type="ECO:0000256" key="8">
    <source>
        <dbReference type="ARBA" id="ARBA00022989"/>
    </source>
</evidence>
<keyword evidence="7 11" id="KW-0862">Zinc</keyword>
<evidence type="ECO:0000259" key="12">
    <source>
        <dbReference type="Pfam" id="PF01435"/>
    </source>
</evidence>
<feature type="binding site" evidence="11">
    <location>
        <position position="180"/>
    </location>
    <ligand>
        <name>Zn(2+)</name>
        <dbReference type="ChEBI" id="CHEBI:29105"/>
        <note>catalytic</note>
    </ligand>
</feature>
<comment type="subcellular location">
    <subcellularLocation>
        <location evidence="11">Cell membrane</location>
        <topology evidence="11">Multi-pass membrane protein</topology>
    </subcellularLocation>
</comment>